<reference evidence="2" key="1">
    <citation type="submission" date="2020-12" db="EMBL/GenBank/DDBJ databases">
        <title>Leucobacter sp. CAS1, isolated from Chromium sludge.</title>
        <authorList>
            <person name="Xu Z."/>
        </authorList>
    </citation>
    <scope>NUCLEOTIDE SEQUENCE</scope>
    <source>
        <strain evidence="2">CSA1</strain>
    </source>
</reference>
<keyword evidence="1" id="KW-1133">Transmembrane helix</keyword>
<comment type="caution">
    <text evidence="2">The sequence shown here is derived from an EMBL/GenBank/DDBJ whole genome shotgun (WGS) entry which is preliminary data.</text>
</comment>
<proteinExistence type="predicted"/>
<protein>
    <submittedName>
        <fullName evidence="2">ABC transporter ATP-binding protein</fullName>
    </submittedName>
</protein>
<keyword evidence="1" id="KW-0472">Membrane</keyword>
<name>A0A934UV95_9MICO</name>
<accession>A0A934UV95</accession>
<keyword evidence="2" id="KW-0067">ATP-binding</keyword>
<dbReference type="RefSeq" id="WP_200114882.1">
    <property type="nucleotide sequence ID" value="NZ_JAEHOH010000008.1"/>
</dbReference>
<evidence type="ECO:0000256" key="1">
    <source>
        <dbReference type="SAM" id="Phobius"/>
    </source>
</evidence>
<feature type="transmembrane region" description="Helical" evidence="1">
    <location>
        <begin position="50"/>
        <end position="73"/>
    </location>
</feature>
<keyword evidence="2" id="KW-0547">Nucleotide-binding</keyword>
<sequence length="98" mass="10442">MTEPTPPADAEQNPVTPSRRDRLRPLELLGFSGVLAVFAGLVVLMTTRDIVLAAVFAGAGFIVSVMMVALVGLGKKPSAEDLEARKDLRGPDDGTNWH</sequence>
<dbReference type="GO" id="GO:0005524">
    <property type="term" value="F:ATP binding"/>
    <property type="evidence" value="ECO:0007669"/>
    <property type="project" value="UniProtKB-KW"/>
</dbReference>
<gene>
    <name evidence="2" type="ORF">JD276_06640</name>
</gene>
<dbReference type="Proteomes" id="UP000608530">
    <property type="component" value="Unassembled WGS sequence"/>
</dbReference>
<keyword evidence="3" id="KW-1185">Reference proteome</keyword>
<feature type="transmembrane region" description="Helical" evidence="1">
    <location>
        <begin position="26"/>
        <end position="44"/>
    </location>
</feature>
<dbReference type="AlphaFoldDB" id="A0A934UV95"/>
<keyword evidence="1" id="KW-0812">Transmembrane</keyword>
<evidence type="ECO:0000313" key="2">
    <source>
        <dbReference type="EMBL" id="MBK0418712.1"/>
    </source>
</evidence>
<evidence type="ECO:0000313" key="3">
    <source>
        <dbReference type="Proteomes" id="UP000608530"/>
    </source>
</evidence>
<dbReference type="EMBL" id="JAEHOH010000008">
    <property type="protein sequence ID" value="MBK0418712.1"/>
    <property type="molecule type" value="Genomic_DNA"/>
</dbReference>
<organism evidence="2 3">
    <name type="scientific">Leucobacter chromiisoli</name>
    <dbReference type="NCBI Taxonomy" id="2796471"/>
    <lineage>
        <taxon>Bacteria</taxon>
        <taxon>Bacillati</taxon>
        <taxon>Actinomycetota</taxon>
        <taxon>Actinomycetes</taxon>
        <taxon>Micrococcales</taxon>
        <taxon>Microbacteriaceae</taxon>
        <taxon>Leucobacter</taxon>
    </lineage>
</organism>